<accession>A0AAD1X1N5</accession>
<evidence type="ECO:0000313" key="2">
    <source>
        <dbReference type="Proteomes" id="UP001295684"/>
    </source>
</evidence>
<organism evidence="1 2">
    <name type="scientific">Euplotes crassus</name>
    <dbReference type="NCBI Taxonomy" id="5936"/>
    <lineage>
        <taxon>Eukaryota</taxon>
        <taxon>Sar</taxon>
        <taxon>Alveolata</taxon>
        <taxon>Ciliophora</taxon>
        <taxon>Intramacronucleata</taxon>
        <taxon>Spirotrichea</taxon>
        <taxon>Hypotrichia</taxon>
        <taxon>Euplotida</taxon>
        <taxon>Euplotidae</taxon>
        <taxon>Moneuplotes</taxon>
    </lineage>
</organism>
<keyword evidence="2" id="KW-1185">Reference proteome</keyword>
<protein>
    <submittedName>
        <fullName evidence="1">Uncharacterized protein</fullName>
    </submittedName>
</protein>
<dbReference type="Proteomes" id="UP001295684">
    <property type="component" value="Unassembled WGS sequence"/>
</dbReference>
<proteinExistence type="predicted"/>
<name>A0AAD1X1N5_EUPCR</name>
<reference evidence="1" key="1">
    <citation type="submission" date="2023-07" db="EMBL/GenBank/DDBJ databases">
        <authorList>
            <consortium name="AG Swart"/>
            <person name="Singh M."/>
            <person name="Singh A."/>
            <person name="Seah K."/>
            <person name="Emmerich C."/>
        </authorList>
    </citation>
    <scope>NUCLEOTIDE SEQUENCE</scope>
    <source>
        <strain evidence="1">DP1</strain>
    </source>
</reference>
<dbReference type="EMBL" id="CAMPGE010001021">
    <property type="protein sequence ID" value="CAI2359788.1"/>
    <property type="molecule type" value="Genomic_DNA"/>
</dbReference>
<gene>
    <name evidence="1" type="ORF">ECRASSUSDP1_LOCUS1082</name>
</gene>
<sequence>MFRNSDFLNEYIASNSLACEEIFNGNTSDSKRIPINFKHTESPSCEIICDHQRKKTDCNTTQPMLDKETAKSSSNNEEVKEDFKRNAYFSAQESPGKISDRLGDPKTSQIIKSGNPSNEDNFFCETLKNFNPKSRLISDGTIGNETKLKFAKRIRFSKIHDREMYQRLIELCDQRNIEVSQLCRTSSLLDELHREIIETLASEIHWPIQKLPKLLQRIKKIGMNSNNFTVRDTKLLRKLINSQKKAKLPVDFTKISHNFPGKSIETLKAKYNEKYKSGSPNIID</sequence>
<dbReference type="AlphaFoldDB" id="A0AAD1X1N5"/>
<comment type="caution">
    <text evidence="1">The sequence shown here is derived from an EMBL/GenBank/DDBJ whole genome shotgun (WGS) entry which is preliminary data.</text>
</comment>
<evidence type="ECO:0000313" key="1">
    <source>
        <dbReference type="EMBL" id="CAI2359788.1"/>
    </source>
</evidence>